<dbReference type="AlphaFoldDB" id="A0A6A5UK62"/>
<keyword evidence="3" id="KW-1185">Reference proteome</keyword>
<reference evidence="2" key="1">
    <citation type="journal article" date="2020" name="Stud. Mycol.">
        <title>101 Dothideomycetes genomes: a test case for predicting lifestyles and emergence of pathogens.</title>
        <authorList>
            <person name="Haridas S."/>
            <person name="Albert R."/>
            <person name="Binder M."/>
            <person name="Bloem J."/>
            <person name="Labutti K."/>
            <person name="Salamov A."/>
            <person name="Andreopoulos B."/>
            <person name="Baker S."/>
            <person name="Barry K."/>
            <person name="Bills G."/>
            <person name="Bluhm B."/>
            <person name="Cannon C."/>
            <person name="Castanera R."/>
            <person name="Culley D."/>
            <person name="Daum C."/>
            <person name="Ezra D."/>
            <person name="Gonzalez J."/>
            <person name="Henrissat B."/>
            <person name="Kuo A."/>
            <person name="Liang C."/>
            <person name="Lipzen A."/>
            <person name="Lutzoni F."/>
            <person name="Magnuson J."/>
            <person name="Mondo S."/>
            <person name="Nolan M."/>
            <person name="Ohm R."/>
            <person name="Pangilinan J."/>
            <person name="Park H.-J."/>
            <person name="Ramirez L."/>
            <person name="Alfaro M."/>
            <person name="Sun H."/>
            <person name="Tritt A."/>
            <person name="Yoshinaga Y."/>
            <person name="Zwiers L.-H."/>
            <person name="Turgeon B."/>
            <person name="Goodwin S."/>
            <person name="Spatafora J."/>
            <person name="Crous P."/>
            <person name="Grigoriev I."/>
        </authorList>
    </citation>
    <scope>NUCLEOTIDE SEQUENCE</scope>
    <source>
        <strain evidence="2">CBS 107.79</strain>
    </source>
</reference>
<feature type="non-terminal residue" evidence="2">
    <location>
        <position position="1"/>
    </location>
</feature>
<feature type="region of interest" description="Disordered" evidence="1">
    <location>
        <begin position="9"/>
        <end position="58"/>
    </location>
</feature>
<dbReference type="EMBL" id="ML976768">
    <property type="protein sequence ID" value="KAF1965128.1"/>
    <property type="molecule type" value="Genomic_DNA"/>
</dbReference>
<evidence type="ECO:0000313" key="2">
    <source>
        <dbReference type="EMBL" id="KAF1965128.1"/>
    </source>
</evidence>
<feature type="compositionally biased region" description="Polar residues" evidence="1">
    <location>
        <begin position="48"/>
        <end position="58"/>
    </location>
</feature>
<proteinExistence type="predicted"/>
<gene>
    <name evidence="2" type="ORF">BU23DRAFT_628973</name>
</gene>
<name>A0A6A5UK62_9PLEO</name>
<evidence type="ECO:0000256" key="1">
    <source>
        <dbReference type="SAM" id="MobiDB-lite"/>
    </source>
</evidence>
<organism evidence="2 3">
    <name type="scientific">Bimuria novae-zelandiae CBS 107.79</name>
    <dbReference type="NCBI Taxonomy" id="1447943"/>
    <lineage>
        <taxon>Eukaryota</taxon>
        <taxon>Fungi</taxon>
        <taxon>Dikarya</taxon>
        <taxon>Ascomycota</taxon>
        <taxon>Pezizomycotina</taxon>
        <taxon>Dothideomycetes</taxon>
        <taxon>Pleosporomycetidae</taxon>
        <taxon>Pleosporales</taxon>
        <taxon>Massarineae</taxon>
        <taxon>Didymosphaeriaceae</taxon>
        <taxon>Bimuria</taxon>
    </lineage>
</organism>
<protein>
    <submittedName>
        <fullName evidence="2">Uncharacterized protein</fullName>
    </submittedName>
</protein>
<dbReference type="Proteomes" id="UP000800036">
    <property type="component" value="Unassembled WGS sequence"/>
</dbReference>
<evidence type="ECO:0000313" key="3">
    <source>
        <dbReference type="Proteomes" id="UP000800036"/>
    </source>
</evidence>
<sequence length="170" mass="19320">IIIPYRTQASYLTHRHKRPRLDTESDPSAGPSELQNVPQSSSRHHPTRSTGRPGQTLTLEERDRLNALGGYLYCRDVTHKKAYCPKLRAKQMRDVASPPPRSATRRLLPFHDLLTYVARRERREKAIKAFDDWYVGVLTRGAISSASDFPLPLPSATLSQTTTKLRLMLT</sequence>
<accession>A0A6A5UK62</accession>